<dbReference type="CDD" id="cd15795">
    <property type="entry name" value="PMEI-Pla_a_1_like"/>
    <property type="match status" value="1"/>
</dbReference>
<accession>A0ABD1SV94</accession>
<dbReference type="NCBIfam" id="TIGR01614">
    <property type="entry name" value="PME_inhib"/>
    <property type="match status" value="1"/>
</dbReference>
<evidence type="ECO:0000313" key="3">
    <source>
        <dbReference type="EMBL" id="KAL2503722.1"/>
    </source>
</evidence>
<evidence type="ECO:0000259" key="2">
    <source>
        <dbReference type="SMART" id="SM00856"/>
    </source>
</evidence>
<dbReference type="EMBL" id="JBFOLK010000006">
    <property type="protein sequence ID" value="KAL2503722.1"/>
    <property type="molecule type" value="Genomic_DNA"/>
</dbReference>
<dbReference type="InterPro" id="IPR006501">
    <property type="entry name" value="Pectinesterase_inhib_dom"/>
</dbReference>
<dbReference type="InterPro" id="IPR035513">
    <property type="entry name" value="Invertase/methylesterase_inhib"/>
</dbReference>
<feature type="chain" id="PRO_5044793534" evidence="1">
    <location>
        <begin position="32"/>
        <end position="195"/>
    </location>
</feature>
<dbReference type="Pfam" id="PF04043">
    <property type="entry name" value="PMEI"/>
    <property type="match status" value="1"/>
</dbReference>
<sequence>MVSSFISSILMSLFLSSLFLSSLLLTPPCHAATSPELLKLACTVDQVTDPKTWNYTLCIKVLESNPKVASSPNLPTLAINIIQLGISNVTNTQKYIQKTLTSKNIESSLRIALKACDQSYDLILKSFQSAFGEVKDDEDYESASYDLSLARTDYLNSCQQALASNKVEDLSISTGSKFVILFSAAADAVCTRLDV</sequence>
<evidence type="ECO:0000313" key="4">
    <source>
        <dbReference type="Proteomes" id="UP001604336"/>
    </source>
</evidence>
<dbReference type="InterPro" id="IPR034088">
    <property type="entry name" value="Pla_a_1-like"/>
</dbReference>
<reference evidence="4" key="1">
    <citation type="submission" date="2024-07" db="EMBL/GenBank/DDBJ databases">
        <title>Two chromosome-level genome assemblies of Korean endemic species Abeliophyllum distichum and Forsythia ovata (Oleaceae).</title>
        <authorList>
            <person name="Jang H."/>
        </authorList>
    </citation>
    <scope>NUCLEOTIDE SEQUENCE [LARGE SCALE GENOMIC DNA]</scope>
</reference>
<proteinExistence type="predicted"/>
<dbReference type="PANTHER" id="PTHR31890">
    <property type="entry name" value="PLANT INVERTASE/PECTIN METHYLESTERASE INHIBITOR SUPERFAMILY PROTEIN"/>
    <property type="match status" value="1"/>
</dbReference>
<keyword evidence="4" id="KW-1185">Reference proteome</keyword>
<name>A0ABD1SV94_9LAMI</name>
<dbReference type="Proteomes" id="UP001604336">
    <property type="component" value="Unassembled WGS sequence"/>
</dbReference>
<evidence type="ECO:0000256" key="1">
    <source>
        <dbReference type="SAM" id="SignalP"/>
    </source>
</evidence>
<gene>
    <name evidence="3" type="ORF">Adt_19343</name>
</gene>
<dbReference type="SMART" id="SM00856">
    <property type="entry name" value="PMEI"/>
    <property type="match status" value="1"/>
</dbReference>
<feature type="signal peptide" evidence="1">
    <location>
        <begin position="1"/>
        <end position="31"/>
    </location>
</feature>
<protein>
    <submittedName>
        <fullName evidence="3">PMEI domain-containing protein</fullName>
    </submittedName>
</protein>
<dbReference type="Gene3D" id="1.20.140.40">
    <property type="entry name" value="Invertase/pectin methylesterase inhibitor family protein"/>
    <property type="match status" value="1"/>
</dbReference>
<feature type="domain" description="Pectinesterase inhibitor" evidence="2">
    <location>
        <begin position="33"/>
        <end position="188"/>
    </location>
</feature>
<comment type="caution">
    <text evidence="3">The sequence shown here is derived from an EMBL/GenBank/DDBJ whole genome shotgun (WGS) entry which is preliminary data.</text>
</comment>
<dbReference type="AlphaFoldDB" id="A0ABD1SV94"/>
<dbReference type="SUPFAM" id="SSF101148">
    <property type="entry name" value="Plant invertase/pectin methylesterase inhibitor"/>
    <property type="match status" value="1"/>
</dbReference>
<keyword evidence="1" id="KW-0732">Signal</keyword>
<organism evidence="3 4">
    <name type="scientific">Abeliophyllum distichum</name>
    <dbReference type="NCBI Taxonomy" id="126358"/>
    <lineage>
        <taxon>Eukaryota</taxon>
        <taxon>Viridiplantae</taxon>
        <taxon>Streptophyta</taxon>
        <taxon>Embryophyta</taxon>
        <taxon>Tracheophyta</taxon>
        <taxon>Spermatophyta</taxon>
        <taxon>Magnoliopsida</taxon>
        <taxon>eudicotyledons</taxon>
        <taxon>Gunneridae</taxon>
        <taxon>Pentapetalae</taxon>
        <taxon>asterids</taxon>
        <taxon>lamiids</taxon>
        <taxon>Lamiales</taxon>
        <taxon>Oleaceae</taxon>
        <taxon>Forsythieae</taxon>
        <taxon>Abeliophyllum</taxon>
    </lineage>
</organism>
<dbReference type="PANTHER" id="PTHR31890:SF9">
    <property type="entry name" value="PLANT INVERTASE_PECTIN METHYLESTERASE INHIBITOR SUPERFAMILY PROTEIN"/>
    <property type="match status" value="1"/>
</dbReference>